<name>A0A821WFZ1_9BILA</name>
<evidence type="ECO:0000313" key="1">
    <source>
        <dbReference type="EMBL" id="CAF4921738.1"/>
    </source>
</evidence>
<evidence type="ECO:0000313" key="2">
    <source>
        <dbReference type="EMBL" id="CAF4924529.1"/>
    </source>
</evidence>
<organism evidence="2 3">
    <name type="scientific">Rotaria socialis</name>
    <dbReference type="NCBI Taxonomy" id="392032"/>
    <lineage>
        <taxon>Eukaryota</taxon>
        <taxon>Metazoa</taxon>
        <taxon>Spiralia</taxon>
        <taxon>Gnathifera</taxon>
        <taxon>Rotifera</taxon>
        <taxon>Eurotatoria</taxon>
        <taxon>Bdelloidea</taxon>
        <taxon>Philodinida</taxon>
        <taxon>Philodinidae</taxon>
        <taxon>Rotaria</taxon>
    </lineage>
</organism>
<dbReference type="EMBL" id="CAJOBS010007414">
    <property type="protein sequence ID" value="CAF4921738.1"/>
    <property type="molecule type" value="Genomic_DNA"/>
</dbReference>
<dbReference type="EMBL" id="CAJOBR010019968">
    <property type="protein sequence ID" value="CAF4924529.1"/>
    <property type="molecule type" value="Genomic_DNA"/>
</dbReference>
<reference evidence="2" key="1">
    <citation type="submission" date="2021-02" db="EMBL/GenBank/DDBJ databases">
        <authorList>
            <person name="Nowell W R."/>
        </authorList>
    </citation>
    <scope>NUCLEOTIDE SEQUENCE</scope>
</reference>
<comment type="caution">
    <text evidence="2">The sequence shown here is derived from an EMBL/GenBank/DDBJ whole genome shotgun (WGS) entry which is preliminary data.</text>
</comment>
<proteinExistence type="predicted"/>
<protein>
    <submittedName>
        <fullName evidence="2">Uncharacterized protein</fullName>
    </submittedName>
</protein>
<dbReference type="Proteomes" id="UP000663848">
    <property type="component" value="Unassembled WGS sequence"/>
</dbReference>
<gene>
    <name evidence="2" type="ORF">QYT958_LOCUS31575</name>
    <name evidence="1" type="ORF">TOA249_LOCUS32155</name>
</gene>
<accession>A0A821WFZ1</accession>
<feature type="non-terminal residue" evidence="2">
    <location>
        <position position="1"/>
    </location>
</feature>
<dbReference type="Proteomes" id="UP000663838">
    <property type="component" value="Unassembled WGS sequence"/>
</dbReference>
<sequence length="135" mass="15664">INQYSINPEMEICIHHIKPARKHTVQITAKLNNGRTICESDVIAVSVPEGEKETNELVPTNVIVFDNQNCQYHEVLNILNEQIPQNFPGIIISEEDKDSKKSEPQTKLHSCYERAIQLYQLLEKQINERQKYYEA</sequence>
<evidence type="ECO:0000313" key="3">
    <source>
        <dbReference type="Proteomes" id="UP000663848"/>
    </source>
</evidence>
<dbReference type="AlphaFoldDB" id="A0A821WFZ1"/>